<gene>
    <name evidence="1" type="ORF">NX778_06285</name>
</gene>
<comment type="caution">
    <text evidence="1">The sequence shown here is derived from an EMBL/GenBank/DDBJ whole genome shotgun (WGS) entry which is preliminary data.</text>
</comment>
<dbReference type="EMBL" id="JANUGU010000001">
    <property type="protein sequence ID" value="MCS0657672.1"/>
    <property type="molecule type" value="Genomic_DNA"/>
</dbReference>
<organism evidence="1 2">
    <name type="scientific">Massilia terrae</name>
    <dbReference type="NCBI Taxonomy" id="1811224"/>
    <lineage>
        <taxon>Bacteria</taxon>
        <taxon>Pseudomonadati</taxon>
        <taxon>Pseudomonadota</taxon>
        <taxon>Betaproteobacteria</taxon>
        <taxon>Burkholderiales</taxon>
        <taxon>Oxalobacteraceae</taxon>
        <taxon>Telluria group</taxon>
        <taxon>Massilia</taxon>
    </lineage>
</organism>
<dbReference type="RefSeq" id="WP_258810817.1">
    <property type="nucleotide sequence ID" value="NZ_JANUGU010000001.1"/>
</dbReference>
<evidence type="ECO:0000313" key="1">
    <source>
        <dbReference type="EMBL" id="MCS0657672.1"/>
    </source>
</evidence>
<proteinExistence type="predicted"/>
<keyword evidence="2" id="KW-1185">Reference proteome</keyword>
<reference evidence="1 2" key="1">
    <citation type="submission" date="2022-08" db="EMBL/GenBank/DDBJ databases">
        <title>Reclassification of Massilia species as members of the genera Telluria, Duganella, Pseudoduganella, Mokoshia gen. nov. and Zemynaea gen. nov. using orthogonal and non-orthogonal genome-based approaches.</title>
        <authorList>
            <person name="Bowman J.P."/>
        </authorList>
    </citation>
    <scope>NUCLEOTIDE SEQUENCE [LARGE SCALE GENOMIC DNA]</scope>
    <source>
        <strain evidence="1 2">JCM 31606</strain>
    </source>
</reference>
<protein>
    <submittedName>
        <fullName evidence="1">Uncharacterized protein</fullName>
    </submittedName>
</protein>
<name>A0ABT2CUM3_9BURK</name>
<sequence>MKRTNHLDRRLREQLLAGRRKEGDRLMLADDILRAALDGSRPLTANERMALEASPLTVRRLRQLAIDRRAPRKSANDDAWDGSTGMLRAADSGTLARLTTDDGYWILHFSDDDGGWQLTLQLKACAPFTARLLRERPALCVLDAEGKVLLQGRLDGDGECEGPWQAPGDPARYFQQHGARFTVRPVGGG</sequence>
<dbReference type="Proteomes" id="UP001204621">
    <property type="component" value="Unassembled WGS sequence"/>
</dbReference>
<evidence type="ECO:0000313" key="2">
    <source>
        <dbReference type="Proteomes" id="UP001204621"/>
    </source>
</evidence>
<accession>A0ABT2CUM3</accession>